<dbReference type="Pfam" id="PF13480">
    <property type="entry name" value="Acetyltransf_6"/>
    <property type="match status" value="1"/>
</dbReference>
<accession>A0ABW9A5H9</accession>
<dbReference type="EMBL" id="JAQQFM010000002">
    <property type="protein sequence ID" value="MFL9923620.1"/>
    <property type="molecule type" value="Genomic_DNA"/>
</dbReference>
<keyword evidence="2" id="KW-0808">Transferase</keyword>
<gene>
    <name evidence="2" type="ORF">PQR62_05060</name>
</gene>
<dbReference type="InterPro" id="IPR016181">
    <property type="entry name" value="Acyl_CoA_acyltransferase"/>
</dbReference>
<dbReference type="SUPFAM" id="SSF55729">
    <property type="entry name" value="Acyl-CoA N-acyltransferases (Nat)"/>
    <property type="match status" value="1"/>
</dbReference>
<dbReference type="EC" id="2.3.1.-" evidence="2"/>
<keyword evidence="3" id="KW-1185">Reference proteome</keyword>
<reference evidence="2 3" key="1">
    <citation type="journal article" date="2024" name="Chem. Sci.">
        <title>Discovery of megapolipeptins by genome mining of a Burkholderiales bacteria collection.</title>
        <authorList>
            <person name="Paulo B.S."/>
            <person name="Recchia M.J.J."/>
            <person name="Lee S."/>
            <person name="Fergusson C.H."/>
            <person name="Romanowski S.B."/>
            <person name="Hernandez A."/>
            <person name="Krull N."/>
            <person name="Liu D.Y."/>
            <person name="Cavanagh H."/>
            <person name="Bos A."/>
            <person name="Gray C.A."/>
            <person name="Murphy B.T."/>
            <person name="Linington R.G."/>
            <person name="Eustaquio A.S."/>
        </authorList>
    </citation>
    <scope>NUCLEOTIDE SEQUENCE [LARGE SCALE GENOMIC DNA]</scope>
    <source>
        <strain evidence="2 3">RL21-008-BIB-A</strain>
    </source>
</reference>
<name>A0ABW9A5H9_9BURK</name>
<evidence type="ECO:0000313" key="2">
    <source>
        <dbReference type="EMBL" id="MFL9923620.1"/>
    </source>
</evidence>
<dbReference type="Gene3D" id="3.40.630.30">
    <property type="match status" value="1"/>
</dbReference>
<comment type="caution">
    <text evidence="2">The sequence shown here is derived from an EMBL/GenBank/DDBJ whole genome shotgun (WGS) entry which is preliminary data.</text>
</comment>
<keyword evidence="2" id="KW-0012">Acyltransferase</keyword>
<evidence type="ECO:0000313" key="3">
    <source>
        <dbReference type="Proteomes" id="UP001629246"/>
    </source>
</evidence>
<feature type="domain" description="BioF2-like acetyltransferase" evidence="1">
    <location>
        <begin position="181"/>
        <end position="321"/>
    </location>
</feature>
<protein>
    <submittedName>
        <fullName evidence="2">GNAT family N-acetyltransferase</fullName>
        <ecNumber evidence="2">2.3.1.-</ecNumber>
    </submittedName>
</protein>
<sequence>MDGIHIYRRLEEMPDAFRQFFDAANAGPSADFSLTPQWLSHLASTTRAENQEVRIYAMTRHGAPCLVLPMYGSKQEAAFWRPRRLSSLANYYSSLTGPLLAAPDHERDAILAAAIRHIARERPRWDSVDLHPLALEGDALTGLSKALRAAGMAVQAYFCFGNWYLEVGGRSYQHYFNALPSRLRNTIIRKTQQLEAAGRLRVDLVTRPEDVEQGIAGYEAIYRSSWKRPEPFPAFIPGLIRLCAQQGWLRLGIAYVDGQPAAAQIWIVHQGVASIYKLAYDAAFGRFSVGSILTARLMQHVIDHDQVREVDYLMGDDAYKQDWMSHRRERWGLRAFNVRTLHGLLGAARHIAGRRIRAWLTGRFQGARLCGENAGQPAIPKISMGKKPNNYEPMI</sequence>
<dbReference type="InterPro" id="IPR038740">
    <property type="entry name" value="BioF2-like_GNAT_dom"/>
</dbReference>
<dbReference type="RefSeq" id="WP_408155434.1">
    <property type="nucleotide sequence ID" value="NZ_JAQQFM010000002.1"/>
</dbReference>
<evidence type="ECO:0000259" key="1">
    <source>
        <dbReference type="Pfam" id="PF13480"/>
    </source>
</evidence>
<dbReference type="Proteomes" id="UP001629246">
    <property type="component" value="Unassembled WGS sequence"/>
</dbReference>
<proteinExistence type="predicted"/>
<organism evidence="2 3">
    <name type="scientific">Herbaspirillum lusitanum</name>
    <dbReference type="NCBI Taxonomy" id="213312"/>
    <lineage>
        <taxon>Bacteria</taxon>
        <taxon>Pseudomonadati</taxon>
        <taxon>Pseudomonadota</taxon>
        <taxon>Betaproteobacteria</taxon>
        <taxon>Burkholderiales</taxon>
        <taxon>Oxalobacteraceae</taxon>
        <taxon>Herbaspirillum</taxon>
    </lineage>
</organism>
<dbReference type="GO" id="GO:0016746">
    <property type="term" value="F:acyltransferase activity"/>
    <property type="evidence" value="ECO:0007669"/>
    <property type="project" value="UniProtKB-KW"/>
</dbReference>